<organism evidence="2">
    <name type="scientific">Amphimedon queenslandica</name>
    <name type="common">Sponge</name>
    <dbReference type="NCBI Taxonomy" id="400682"/>
    <lineage>
        <taxon>Eukaryota</taxon>
        <taxon>Metazoa</taxon>
        <taxon>Porifera</taxon>
        <taxon>Demospongiae</taxon>
        <taxon>Heteroscleromorpha</taxon>
        <taxon>Haplosclerida</taxon>
        <taxon>Niphatidae</taxon>
        <taxon>Amphimedon</taxon>
    </lineage>
</organism>
<dbReference type="EnsemblMetazoa" id="Aqu2.1.36721_001">
    <property type="protein sequence ID" value="Aqu2.1.36721_001"/>
    <property type="gene ID" value="Aqu2.1.36721"/>
</dbReference>
<dbReference type="InParanoid" id="A0A1X7V9P0"/>
<dbReference type="AlphaFoldDB" id="A0A1X7V9P0"/>
<feature type="region of interest" description="Disordered" evidence="1">
    <location>
        <begin position="1"/>
        <end position="38"/>
    </location>
</feature>
<evidence type="ECO:0000256" key="1">
    <source>
        <dbReference type="SAM" id="MobiDB-lite"/>
    </source>
</evidence>
<reference evidence="2" key="1">
    <citation type="submission" date="2017-05" db="UniProtKB">
        <authorList>
            <consortium name="EnsemblMetazoa"/>
        </authorList>
    </citation>
    <scope>IDENTIFICATION</scope>
</reference>
<accession>A0A1X7V9P0</accession>
<proteinExistence type="predicted"/>
<feature type="compositionally biased region" description="Basic and acidic residues" evidence="1">
    <location>
        <begin position="8"/>
        <end position="30"/>
    </location>
</feature>
<protein>
    <submittedName>
        <fullName evidence="2">Uncharacterized protein</fullName>
    </submittedName>
</protein>
<name>A0A1X7V9P0_AMPQE</name>
<sequence>MSDSEDNGVERKSVNNKNGADKNDAHKHDTTNGGARKTSNDRMIAKCATKGIAREEAKVIVKALSKLYFIVLQESTWHLKEKKKLQHKSLGKGAACTGIGLAADVAQAGLEHYGYKEAEKVVGASGNVASGAIYGAALGGPVGAGVSALVGFGLWGAGEIVFMLFEQ</sequence>
<evidence type="ECO:0000313" key="2">
    <source>
        <dbReference type="EnsemblMetazoa" id="Aqu2.1.36721_001"/>
    </source>
</evidence>